<comment type="caution">
    <text evidence="8">The sequence shown here is derived from an EMBL/GenBank/DDBJ whole genome shotgun (WGS) entry which is preliminary data.</text>
</comment>
<dbReference type="RefSeq" id="WP_188216132.1">
    <property type="nucleotide sequence ID" value="NZ_BAABGH010000011.1"/>
</dbReference>
<dbReference type="SUPFAM" id="SSF48452">
    <property type="entry name" value="TPR-like"/>
    <property type="match status" value="1"/>
</dbReference>
<keyword evidence="4" id="KW-0472">Membrane</keyword>
<dbReference type="Pfam" id="PF07980">
    <property type="entry name" value="SusD_RagB"/>
    <property type="match status" value="1"/>
</dbReference>
<dbReference type="AlphaFoldDB" id="A0A8J6Q7H0"/>
<sequence length="560" mass="63496">MKTLNKIIRLLTLSIAFILTGCENQLVDIPENKFSEVQVFSTEEGVETAVNGMYSQLQGYDYYGARMRLLLWPHSGKYQSRQGANDDANKLDMTNTNINIDRLWSGMWQTINQINLVINNVEGSGLDNEDSSLGQAYFLRGVVYFDLARMFGEIPIRLAPTTKENIHIAKSTKKEVYNLIIEDLKKAANLMPDRGEYIAGRPLKYAANAYLAKVYVTLAGENDAVSQPTDFNLVSESDITTASISNFWEEAKKELDYVITNGGYTLTSTYAELFKEGASSRNTSESIFELQYGYTGANRTNDIIRDVVLSNHPIVPVGANTFGRIRPNKEMFSDHIIQYSGIDFSGQDFIPAGRAANIIALDENIADPRINETYIYNNYNRTDNGNNVNLFPRVNRGNNAFAHLNKYRDLTYNGTNTIKNHIMLRYADVLLLRAEVENEISGPSNAFQFVNQVLARARTTTAGMTLQPADWTTTSIATKEMFRERIMKEREYELNGEGHEWFDMRRRGLERFQEQINHHNDAVSFYSSEGNVDFIFQNVETEMKLPIPLSELSGNNLINE</sequence>
<name>A0A8J6Q7H0_9FLAO</name>
<organism evidence="8 9">
    <name type="scientific">Aestuariibaculum suncheonense</name>
    <dbReference type="NCBI Taxonomy" id="1028745"/>
    <lineage>
        <taxon>Bacteria</taxon>
        <taxon>Pseudomonadati</taxon>
        <taxon>Bacteroidota</taxon>
        <taxon>Flavobacteriia</taxon>
        <taxon>Flavobacteriales</taxon>
        <taxon>Flavobacteriaceae</taxon>
    </lineage>
</organism>
<evidence type="ECO:0000256" key="2">
    <source>
        <dbReference type="ARBA" id="ARBA00006275"/>
    </source>
</evidence>
<protein>
    <submittedName>
        <fullName evidence="8">RagB/SusD family nutrient uptake outer membrane protein</fullName>
    </submittedName>
</protein>
<dbReference type="PROSITE" id="PS51257">
    <property type="entry name" value="PROKAR_LIPOPROTEIN"/>
    <property type="match status" value="1"/>
</dbReference>
<comment type="subcellular location">
    <subcellularLocation>
        <location evidence="1">Cell outer membrane</location>
    </subcellularLocation>
</comment>
<feature type="domain" description="SusD-like N-terminal" evidence="7">
    <location>
        <begin position="76"/>
        <end position="215"/>
    </location>
</feature>
<comment type="similarity">
    <text evidence="2">Belongs to the SusD family.</text>
</comment>
<keyword evidence="3" id="KW-0732">Signal</keyword>
<evidence type="ECO:0000256" key="3">
    <source>
        <dbReference type="ARBA" id="ARBA00022729"/>
    </source>
</evidence>
<keyword evidence="9" id="KW-1185">Reference proteome</keyword>
<dbReference type="EMBL" id="JACVXC010000003">
    <property type="protein sequence ID" value="MBD0835639.1"/>
    <property type="molecule type" value="Genomic_DNA"/>
</dbReference>
<reference evidence="8" key="2">
    <citation type="submission" date="2020-09" db="EMBL/GenBank/DDBJ databases">
        <authorList>
            <person name="Wu Z."/>
        </authorList>
    </citation>
    <scope>NUCLEOTIDE SEQUENCE</scope>
    <source>
        <strain evidence="8">SC17</strain>
    </source>
</reference>
<dbReference type="Pfam" id="PF14322">
    <property type="entry name" value="SusD-like_3"/>
    <property type="match status" value="1"/>
</dbReference>
<dbReference type="Gene3D" id="1.25.40.390">
    <property type="match status" value="1"/>
</dbReference>
<proteinExistence type="inferred from homology"/>
<evidence type="ECO:0000259" key="7">
    <source>
        <dbReference type="Pfam" id="PF14322"/>
    </source>
</evidence>
<evidence type="ECO:0000313" key="8">
    <source>
        <dbReference type="EMBL" id="MBD0835639.1"/>
    </source>
</evidence>
<evidence type="ECO:0000256" key="5">
    <source>
        <dbReference type="ARBA" id="ARBA00023237"/>
    </source>
</evidence>
<evidence type="ECO:0000256" key="1">
    <source>
        <dbReference type="ARBA" id="ARBA00004442"/>
    </source>
</evidence>
<dbReference type="InterPro" id="IPR012944">
    <property type="entry name" value="SusD_RagB_dom"/>
</dbReference>
<evidence type="ECO:0000259" key="6">
    <source>
        <dbReference type="Pfam" id="PF07980"/>
    </source>
</evidence>
<reference evidence="8" key="1">
    <citation type="journal article" date="2013" name="Int. J. Syst. Evol. Microbiol.">
        <title>Aestuariibaculum suncheonense gen. nov., sp. nov., a marine bacterium of the family Flavobacteriaceae isolated from a tidal flat and emended descriptions of the genera Gaetbulibacter and Tamlana.</title>
        <authorList>
            <person name="Jeong S.H."/>
            <person name="Park M.S."/>
            <person name="Jin H.M."/>
            <person name="Lee K."/>
            <person name="Park W."/>
            <person name="Jeon C.O."/>
        </authorList>
    </citation>
    <scope>NUCLEOTIDE SEQUENCE</scope>
    <source>
        <strain evidence="8">SC17</strain>
    </source>
</reference>
<feature type="domain" description="RagB/SusD" evidence="6">
    <location>
        <begin position="285"/>
        <end position="556"/>
    </location>
</feature>
<dbReference type="Proteomes" id="UP000602057">
    <property type="component" value="Unassembled WGS sequence"/>
</dbReference>
<dbReference type="InterPro" id="IPR011990">
    <property type="entry name" value="TPR-like_helical_dom_sf"/>
</dbReference>
<dbReference type="InterPro" id="IPR033985">
    <property type="entry name" value="SusD-like_N"/>
</dbReference>
<accession>A0A8J6Q7H0</accession>
<gene>
    <name evidence="8" type="ORF">ICJ84_09335</name>
</gene>
<dbReference type="GO" id="GO:0009279">
    <property type="term" value="C:cell outer membrane"/>
    <property type="evidence" value="ECO:0007669"/>
    <property type="project" value="UniProtKB-SubCell"/>
</dbReference>
<evidence type="ECO:0000313" key="9">
    <source>
        <dbReference type="Proteomes" id="UP000602057"/>
    </source>
</evidence>
<evidence type="ECO:0000256" key="4">
    <source>
        <dbReference type="ARBA" id="ARBA00023136"/>
    </source>
</evidence>
<keyword evidence="5" id="KW-0998">Cell outer membrane</keyword>